<evidence type="ECO:0000313" key="3">
    <source>
        <dbReference type="EMBL" id="CCG82453.1"/>
    </source>
</evidence>
<feature type="chain" id="PRO_5004373288" description="Jacalin-type lectin domain-containing protein" evidence="2">
    <location>
        <begin position="22"/>
        <end position="229"/>
    </location>
</feature>
<dbReference type="SUPFAM" id="SSF51101">
    <property type="entry name" value="Mannose-binding lectins"/>
    <property type="match status" value="1"/>
</dbReference>
<comment type="caution">
    <text evidence="3">The sequence shown here is derived from an EMBL/GenBank/DDBJ whole genome shotgun (WGS) entry which is preliminary data.</text>
</comment>
<dbReference type="EMBL" id="CAHR02000084">
    <property type="protein sequence ID" value="CCG82453.1"/>
    <property type="molecule type" value="Genomic_DNA"/>
</dbReference>
<organism evidence="3 4">
    <name type="scientific">Taphrina deformans (strain PYCC 5710 / ATCC 11124 / CBS 356.35 / IMI 108563 / JCM 9778 / NBRC 8474)</name>
    <name type="common">Peach leaf curl fungus</name>
    <name type="synonym">Lalaria deformans</name>
    <dbReference type="NCBI Taxonomy" id="1097556"/>
    <lineage>
        <taxon>Eukaryota</taxon>
        <taxon>Fungi</taxon>
        <taxon>Dikarya</taxon>
        <taxon>Ascomycota</taxon>
        <taxon>Taphrinomycotina</taxon>
        <taxon>Taphrinomycetes</taxon>
        <taxon>Taphrinales</taxon>
        <taxon>Taphrinaceae</taxon>
        <taxon>Taphrina</taxon>
    </lineage>
</organism>
<gene>
    <name evidence="3" type="ORF">TAPDE_002458</name>
</gene>
<keyword evidence="4" id="KW-1185">Reference proteome</keyword>
<sequence length="229" mass="25660">MTNFGQLWTVLLSLALLKVHGLPSPAGADLTPEKSTSTGDTLNDNLEVEPWDPPFPGVEFGPSIGVKYDEIVSHPKNFDDKYLLKYDSHYHRELRQISCYYKQGQLIGLEELYTLYDGSAPRWTNYRGYDPTPHDSADRNLYVLQKGEHWSGVDFKICGRKITGINFKTSAGRGVSCGDYHAIKNDGCYASTLKPAKGRKIIALYGDANGRYFTPRKGIRGIGITTYRI</sequence>
<feature type="signal peptide" evidence="2">
    <location>
        <begin position="1"/>
        <end position="21"/>
    </location>
</feature>
<evidence type="ECO:0000313" key="4">
    <source>
        <dbReference type="Proteomes" id="UP000013776"/>
    </source>
</evidence>
<dbReference type="AlphaFoldDB" id="R4XDG7"/>
<protein>
    <recommendedName>
        <fullName evidence="5">Jacalin-type lectin domain-containing protein</fullName>
    </recommendedName>
</protein>
<name>R4XDG7_TAPDE</name>
<reference evidence="3 4" key="1">
    <citation type="journal article" date="2013" name="MBio">
        <title>Genome sequencing of the plant pathogen Taphrina deformans, the causal agent of peach leaf curl.</title>
        <authorList>
            <person name="Cisse O.H."/>
            <person name="Almeida J.M.G.C.F."/>
            <person name="Fonseca A."/>
            <person name="Kumar A.A."/>
            <person name="Salojaervi J."/>
            <person name="Overmyer K."/>
            <person name="Hauser P.M."/>
            <person name="Pagni M."/>
        </authorList>
    </citation>
    <scope>NUCLEOTIDE SEQUENCE [LARGE SCALE GENOMIC DNA]</scope>
    <source>
        <strain evidence="4">PYCC 5710 / ATCC 11124 / CBS 356.35 / IMI 108563 / JCM 9778 / NBRC 8474</strain>
    </source>
</reference>
<dbReference type="Gene3D" id="2.100.10.30">
    <property type="entry name" value="Jacalin-like lectin domain"/>
    <property type="match status" value="1"/>
</dbReference>
<feature type="compositionally biased region" description="Polar residues" evidence="1">
    <location>
        <begin position="33"/>
        <end position="44"/>
    </location>
</feature>
<evidence type="ECO:0008006" key="5">
    <source>
        <dbReference type="Google" id="ProtNLM"/>
    </source>
</evidence>
<dbReference type="Proteomes" id="UP000013776">
    <property type="component" value="Unassembled WGS sequence"/>
</dbReference>
<keyword evidence="2" id="KW-0732">Signal</keyword>
<accession>R4XDG7</accession>
<evidence type="ECO:0000256" key="2">
    <source>
        <dbReference type="SAM" id="SignalP"/>
    </source>
</evidence>
<dbReference type="InterPro" id="IPR036404">
    <property type="entry name" value="Jacalin-like_lectin_dom_sf"/>
</dbReference>
<proteinExistence type="predicted"/>
<evidence type="ECO:0000256" key="1">
    <source>
        <dbReference type="SAM" id="MobiDB-lite"/>
    </source>
</evidence>
<feature type="region of interest" description="Disordered" evidence="1">
    <location>
        <begin position="27"/>
        <end position="48"/>
    </location>
</feature>